<accession>A0A437AJ76</accession>
<organism evidence="2 3">
    <name type="scientific">Tubulinosema ratisbonensis</name>
    <dbReference type="NCBI Taxonomy" id="291195"/>
    <lineage>
        <taxon>Eukaryota</taxon>
        <taxon>Fungi</taxon>
        <taxon>Fungi incertae sedis</taxon>
        <taxon>Microsporidia</taxon>
        <taxon>Tubulinosematoidea</taxon>
        <taxon>Tubulinosematidae</taxon>
        <taxon>Tubulinosema</taxon>
    </lineage>
</organism>
<feature type="transmembrane region" description="Helical" evidence="1">
    <location>
        <begin position="134"/>
        <end position="152"/>
    </location>
</feature>
<feature type="transmembrane region" description="Helical" evidence="1">
    <location>
        <begin position="71"/>
        <end position="93"/>
    </location>
</feature>
<keyword evidence="1" id="KW-1133">Transmembrane helix</keyword>
<dbReference type="AlphaFoldDB" id="A0A437AJ76"/>
<comment type="caution">
    <text evidence="2">The sequence shown here is derived from an EMBL/GenBank/DDBJ whole genome shotgun (WGS) entry which is preliminary data.</text>
</comment>
<keyword evidence="3" id="KW-1185">Reference proteome</keyword>
<dbReference type="EMBL" id="RCSS01000640">
    <property type="protein sequence ID" value="RVD91117.1"/>
    <property type="molecule type" value="Genomic_DNA"/>
</dbReference>
<evidence type="ECO:0000313" key="2">
    <source>
        <dbReference type="EMBL" id="RVD91117.1"/>
    </source>
</evidence>
<feature type="transmembrane region" description="Helical" evidence="1">
    <location>
        <begin position="99"/>
        <end position="122"/>
    </location>
</feature>
<gene>
    <name evidence="2" type="ORF">TUBRATIS_24440</name>
</gene>
<feature type="transmembrane region" description="Helical" evidence="1">
    <location>
        <begin position="21"/>
        <end position="44"/>
    </location>
</feature>
<proteinExistence type="predicted"/>
<sequence>MLFYTNLFSIKALKNAFYYEFISRLTLTMAYFTLFLFIVGYYFYLRRNSTYHLVISSRLKWFIELSNSEKIIVILFFYFGIIFVVESCIRIFILKSTVYSLSISVILSIFTLAFNTWVFFDFLMIQNKKLFKKLFLFGIISFCLIVLIQNHLNNLIIYDKANYFLDDSLPLEAFLCYSKN</sequence>
<keyword evidence="1" id="KW-0812">Transmembrane</keyword>
<dbReference type="Proteomes" id="UP000282876">
    <property type="component" value="Unassembled WGS sequence"/>
</dbReference>
<evidence type="ECO:0000256" key="1">
    <source>
        <dbReference type="SAM" id="Phobius"/>
    </source>
</evidence>
<keyword evidence="1" id="KW-0472">Membrane</keyword>
<protein>
    <submittedName>
        <fullName evidence="2">Uncharacterized protein</fullName>
    </submittedName>
</protein>
<dbReference type="VEuPathDB" id="MicrosporidiaDB:TUBRATIS_24440"/>
<reference evidence="2 3" key="1">
    <citation type="submission" date="2018-10" db="EMBL/GenBank/DDBJ databases">
        <title>Draft genome sequence of the microsporidian Tubulinosema ratisbonensis.</title>
        <authorList>
            <person name="Polonais V."/>
            <person name="Peyretaillade E."/>
            <person name="Niehus S."/>
            <person name="Wawrzyniak I."/>
            <person name="Franchet A."/>
            <person name="Gaspin C."/>
            <person name="Reichstadt M."/>
            <person name="Belser C."/>
            <person name="Labadie K."/>
            <person name="Delbac F."/>
            <person name="Ferrandon D."/>
        </authorList>
    </citation>
    <scope>NUCLEOTIDE SEQUENCE [LARGE SCALE GENOMIC DNA]</scope>
    <source>
        <strain evidence="2 3">Franzen</strain>
    </source>
</reference>
<name>A0A437AJ76_9MICR</name>
<evidence type="ECO:0000313" key="3">
    <source>
        <dbReference type="Proteomes" id="UP000282876"/>
    </source>
</evidence>